<accession>A0A1Q4HFS5</accession>
<dbReference type="InterPro" id="IPR036291">
    <property type="entry name" value="NAD(P)-bd_dom_sf"/>
</dbReference>
<dbReference type="PRINTS" id="PR00081">
    <property type="entry name" value="GDHRDH"/>
</dbReference>
<evidence type="ECO:0000313" key="2">
    <source>
        <dbReference type="EMBL" id="OJZ66241.1"/>
    </source>
</evidence>
<dbReference type="RefSeq" id="WP_073880200.1">
    <property type="nucleotide sequence ID" value="NZ_MPNT01000043.1"/>
</dbReference>
<gene>
    <name evidence="2" type="ORF">BRW65_27235</name>
</gene>
<protein>
    <recommendedName>
        <fullName evidence="4">Short-chain dehydrogenase</fullName>
    </recommendedName>
</protein>
<evidence type="ECO:0000256" key="1">
    <source>
        <dbReference type="ARBA" id="ARBA00023002"/>
    </source>
</evidence>
<organism evidence="2 3">
    <name type="scientific">Mycobacterium paraffinicum</name>
    <dbReference type="NCBI Taxonomy" id="53378"/>
    <lineage>
        <taxon>Bacteria</taxon>
        <taxon>Bacillati</taxon>
        <taxon>Actinomycetota</taxon>
        <taxon>Actinomycetes</taxon>
        <taxon>Mycobacteriales</taxon>
        <taxon>Mycobacteriaceae</taxon>
        <taxon>Mycobacterium</taxon>
    </lineage>
</organism>
<dbReference type="PANTHER" id="PTHR43899:SF4">
    <property type="entry name" value="17 BETA-HYDROXYSTEROID DEHYDROGENASE TYPE 3"/>
    <property type="match status" value="1"/>
</dbReference>
<name>A0A1Q4HFS5_9MYCO</name>
<evidence type="ECO:0000313" key="3">
    <source>
        <dbReference type="Proteomes" id="UP000186438"/>
    </source>
</evidence>
<keyword evidence="3" id="KW-1185">Reference proteome</keyword>
<dbReference type="Pfam" id="PF00106">
    <property type="entry name" value="adh_short"/>
    <property type="match status" value="1"/>
</dbReference>
<dbReference type="Gene3D" id="3.40.50.720">
    <property type="entry name" value="NAD(P)-binding Rossmann-like Domain"/>
    <property type="match status" value="1"/>
</dbReference>
<reference evidence="2 3" key="1">
    <citation type="submission" date="2016-11" db="EMBL/GenBank/DDBJ databases">
        <title>Genome sequences of unsequenced Mycobacteria.</title>
        <authorList>
            <person name="Greninger A.L."/>
            <person name="Fang F."/>
            <person name="Jerome K.R."/>
        </authorList>
    </citation>
    <scope>NUCLEOTIDE SEQUENCE [LARGE SCALE GENOMIC DNA]</scope>
    <source>
        <strain evidence="2 3">M11</strain>
    </source>
</reference>
<dbReference type="InterPro" id="IPR051019">
    <property type="entry name" value="VLCFA-Steroid_DH"/>
</dbReference>
<sequence length="267" mass="28083">MGINTHRFGPWAVVTGASSGIGQEFVRQLADAGINVVLVARRLAALQELGAAIADRYGVAYRAVGVDLSDPGALTPIIEATKDIDVGLLVSNAGAALPGPFLDSDLLMQRAILRLNTAAHLDLTHHFGERLARRGRGGIVLVSALGAIHGVPYLAHTAATKAYAASLGVGLHGELAKRGVHVTVLYPGPTRTPAIAELGLDPDRMPIPPMAPDVCAREALRALQRNRVRCVPGRLNRLTAALVPAAVTRSMMSRMLSRPSRVTTTTA</sequence>
<dbReference type="EMBL" id="MPNT01000043">
    <property type="protein sequence ID" value="OJZ66241.1"/>
    <property type="molecule type" value="Genomic_DNA"/>
</dbReference>
<dbReference type="AlphaFoldDB" id="A0A1Q4HFS5"/>
<dbReference type="PANTHER" id="PTHR43899">
    <property type="entry name" value="RH59310P"/>
    <property type="match status" value="1"/>
</dbReference>
<dbReference type="OrthoDB" id="9810734at2"/>
<dbReference type="SUPFAM" id="SSF51735">
    <property type="entry name" value="NAD(P)-binding Rossmann-fold domains"/>
    <property type="match status" value="1"/>
</dbReference>
<dbReference type="InterPro" id="IPR002347">
    <property type="entry name" value="SDR_fam"/>
</dbReference>
<dbReference type="GO" id="GO:0016491">
    <property type="term" value="F:oxidoreductase activity"/>
    <property type="evidence" value="ECO:0007669"/>
    <property type="project" value="UniProtKB-KW"/>
</dbReference>
<dbReference type="STRING" id="53378.BRW65_27235"/>
<dbReference type="Proteomes" id="UP000186438">
    <property type="component" value="Unassembled WGS sequence"/>
</dbReference>
<proteinExistence type="predicted"/>
<evidence type="ECO:0008006" key="4">
    <source>
        <dbReference type="Google" id="ProtNLM"/>
    </source>
</evidence>
<keyword evidence="1" id="KW-0560">Oxidoreductase</keyword>
<dbReference type="PIRSF" id="PIRSF000126">
    <property type="entry name" value="11-beta-HSD1"/>
    <property type="match status" value="1"/>
</dbReference>
<comment type="caution">
    <text evidence="2">The sequence shown here is derived from an EMBL/GenBank/DDBJ whole genome shotgun (WGS) entry which is preliminary data.</text>
</comment>